<dbReference type="PROSITE" id="PS50943">
    <property type="entry name" value="HTH_CROC1"/>
    <property type="match status" value="1"/>
</dbReference>
<protein>
    <submittedName>
        <fullName evidence="2">XRE family transcriptional regulator</fullName>
    </submittedName>
</protein>
<keyword evidence="3" id="KW-1185">Reference proteome</keyword>
<dbReference type="Gene3D" id="1.10.260.40">
    <property type="entry name" value="lambda repressor-like DNA-binding domains"/>
    <property type="match status" value="1"/>
</dbReference>
<evidence type="ECO:0000259" key="1">
    <source>
        <dbReference type="PROSITE" id="PS50943"/>
    </source>
</evidence>
<comment type="caution">
    <text evidence="2">The sequence shown here is derived from an EMBL/GenBank/DDBJ whole genome shotgun (WGS) entry which is preliminary data.</text>
</comment>
<dbReference type="CDD" id="cd00093">
    <property type="entry name" value="HTH_XRE"/>
    <property type="match status" value="1"/>
</dbReference>
<evidence type="ECO:0000313" key="2">
    <source>
        <dbReference type="EMBL" id="PTU79186.1"/>
    </source>
</evidence>
<dbReference type="AlphaFoldDB" id="A0A2T5PND8"/>
<dbReference type="Proteomes" id="UP000244052">
    <property type="component" value="Unassembled WGS sequence"/>
</dbReference>
<dbReference type="InterPro" id="IPR010982">
    <property type="entry name" value="Lambda_DNA-bd_dom_sf"/>
</dbReference>
<dbReference type="InterPro" id="IPR001387">
    <property type="entry name" value="Cro/C1-type_HTH"/>
</dbReference>
<dbReference type="GO" id="GO:0003677">
    <property type="term" value="F:DNA binding"/>
    <property type="evidence" value="ECO:0007669"/>
    <property type="project" value="InterPro"/>
</dbReference>
<name>A0A2T5PND8_ECTOL</name>
<dbReference type="SUPFAM" id="SSF47413">
    <property type="entry name" value="lambda repressor-like DNA-binding domains"/>
    <property type="match status" value="1"/>
</dbReference>
<sequence length="96" mass="10753">MELSTAFGLVLKRLRKQQGLTQEDFSSVSSRTYLSSLERGIKGPTIDKVEQLASVLDVHPATILAAAYLIKESGVARRDLVLRIEAELKRFENKNH</sequence>
<dbReference type="RefSeq" id="WP_045633734.1">
    <property type="nucleotide sequence ID" value="NZ_QASO01000056.1"/>
</dbReference>
<dbReference type="EMBL" id="QASO01000056">
    <property type="protein sequence ID" value="PTU79186.1"/>
    <property type="molecule type" value="Genomic_DNA"/>
</dbReference>
<feature type="domain" description="HTH cro/C1-type" evidence="1">
    <location>
        <begin position="11"/>
        <end position="63"/>
    </location>
</feature>
<dbReference type="SMART" id="SM00530">
    <property type="entry name" value="HTH_XRE"/>
    <property type="match status" value="1"/>
</dbReference>
<proteinExistence type="predicted"/>
<gene>
    <name evidence="2" type="ORF">DBO86_10105</name>
</gene>
<evidence type="ECO:0000313" key="3">
    <source>
        <dbReference type="Proteomes" id="UP000244052"/>
    </source>
</evidence>
<accession>A0A2T5PND8</accession>
<reference evidence="2 3" key="1">
    <citation type="submission" date="2018-04" db="EMBL/GenBank/DDBJ databases">
        <title>Pseudomonas sp. nov., isolated from mangrove soil.</title>
        <authorList>
            <person name="Chen C."/>
        </authorList>
    </citation>
    <scope>NUCLEOTIDE SEQUENCE [LARGE SCALE GENOMIC DNA]</scope>
    <source>
        <strain evidence="2 3">JCM 14246</strain>
    </source>
</reference>
<dbReference type="Pfam" id="PF01381">
    <property type="entry name" value="HTH_3"/>
    <property type="match status" value="1"/>
</dbReference>
<organism evidence="2 3">
    <name type="scientific">Ectopseudomonas oleovorans</name>
    <name type="common">Pseudomonas oleovorans</name>
    <dbReference type="NCBI Taxonomy" id="301"/>
    <lineage>
        <taxon>Bacteria</taxon>
        <taxon>Pseudomonadati</taxon>
        <taxon>Pseudomonadota</taxon>
        <taxon>Gammaproteobacteria</taxon>
        <taxon>Pseudomonadales</taxon>
        <taxon>Pseudomonadaceae</taxon>
        <taxon>Ectopseudomonas</taxon>
    </lineage>
</organism>